<dbReference type="SUPFAM" id="SSF52540">
    <property type="entry name" value="P-loop containing nucleoside triphosphate hydrolases"/>
    <property type="match status" value="1"/>
</dbReference>
<keyword evidence="2" id="KW-1185">Reference proteome</keyword>
<sequence>MPRPIDDKVLSAAKLNKIKTNIHFFPNHLKATMSKIPTYPLTIVEAASGYGKTTCIRYFFSSITDADIRWISFSENEMPEQAWDRCCQVIKKIDSDVGNRLLSLGLPTLHNTDEICQLLYELFCDEETYLVFDNFQFLQKYFTKAMWEAFLFNNSELLHIVALTQIINKESEFLTRFAKCLYLTSEDLKFSKNDITQYFKKAGLALTNSQLHFLYQYSEGWIAPLY</sequence>
<proteinExistence type="predicted"/>
<dbReference type="AlphaFoldDB" id="A0A1M5XWG9"/>
<accession>A0A1M5XWG9</accession>
<name>A0A1M5XWG9_9CLOT</name>
<dbReference type="OrthoDB" id="1137593at2"/>
<dbReference type="EMBL" id="FQXM01000039">
    <property type="protein sequence ID" value="SHI04171.1"/>
    <property type="molecule type" value="Genomic_DNA"/>
</dbReference>
<dbReference type="Gene3D" id="3.40.50.300">
    <property type="entry name" value="P-loop containing nucleotide triphosphate hydrolases"/>
    <property type="match status" value="1"/>
</dbReference>
<organism evidence="1 2">
    <name type="scientific">Clostridium grantii DSM 8605</name>
    <dbReference type="NCBI Taxonomy" id="1121316"/>
    <lineage>
        <taxon>Bacteria</taxon>
        <taxon>Bacillati</taxon>
        <taxon>Bacillota</taxon>
        <taxon>Clostridia</taxon>
        <taxon>Eubacteriales</taxon>
        <taxon>Clostridiaceae</taxon>
        <taxon>Clostridium</taxon>
    </lineage>
</organism>
<reference evidence="1 2" key="1">
    <citation type="submission" date="2016-11" db="EMBL/GenBank/DDBJ databases">
        <authorList>
            <person name="Jaros S."/>
            <person name="Januszkiewicz K."/>
            <person name="Wedrychowicz H."/>
        </authorList>
    </citation>
    <scope>NUCLEOTIDE SEQUENCE [LARGE SCALE GENOMIC DNA]</scope>
    <source>
        <strain evidence="1 2">DSM 8605</strain>
    </source>
</reference>
<evidence type="ECO:0000313" key="1">
    <source>
        <dbReference type="EMBL" id="SHI04171.1"/>
    </source>
</evidence>
<evidence type="ECO:0000313" key="2">
    <source>
        <dbReference type="Proteomes" id="UP000184447"/>
    </source>
</evidence>
<dbReference type="RefSeq" id="WP_073340801.1">
    <property type="nucleotide sequence ID" value="NZ_FQXM01000039.1"/>
</dbReference>
<dbReference type="STRING" id="1121316.SAMN02745207_03995"/>
<dbReference type="Proteomes" id="UP000184447">
    <property type="component" value="Unassembled WGS sequence"/>
</dbReference>
<dbReference type="InterPro" id="IPR027417">
    <property type="entry name" value="P-loop_NTPase"/>
</dbReference>
<protein>
    <submittedName>
        <fullName evidence="1">LuxR family transcriptional regulator, maltose regulon positive regulatory protein</fullName>
    </submittedName>
</protein>
<gene>
    <name evidence="1" type="ORF">SAMN02745207_03995</name>
</gene>